<reference evidence="1 2" key="1">
    <citation type="submission" date="2014-03" db="EMBL/GenBank/DDBJ databases">
        <title>Draft Genome Sequences of Four Burkholderia Strains.</title>
        <authorList>
            <person name="Liu X.Y."/>
            <person name="Li C.X."/>
            <person name="Xu J.H."/>
        </authorList>
    </citation>
    <scope>NUCLEOTIDE SEQUENCE [LARGE SCALE GENOMIC DNA]</scope>
    <source>
        <strain evidence="1 2">OP-1</strain>
    </source>
</reference>
<name>A0A656QKR5_9BURK</name>
<evidence type="ECO:0000313" key="1">
    <source>
        <dbReference type="EMBL" id="KDR31031.1"/>
    </source>
</evidence>
<organism evidence="1 2">
    <name type="scientific">Caballeronia zhejiangensis</name>
    <dbReference type="NCBI Taxonomy" id="871203"/>
    <lineage>
        <taxon>Bacteria</taxon>
        <taxon>Pseudomonadati</taxon>
        <taxon>Pseudomonadota</taxon>
        <taxon>Betaproteobacteria</taxon>
        <taxon>Burkholderiales</taxon>
        <taxon>Burkholderiaceae</taxon>
        <taxon>Caballeronia</taxon>
    </lineage>
</organism>
<proteinExistence type="predicted"/>
<dbReference type="EMBL" id="JFHD01000007">
    <property type="protein sequence ID" value="KDR31031.1"/>
    <property type="molecule type" value="Genomic_DNA"/>
</dbReference>
<evidence type="ECO:0000313" key="2">
    <source>
        <dbReference type="Proteomes" id="UP000027451"/>
    </source>
</evidence>
<protein>
    <submittedName>
        <fullName evidence="1">Uncharacterized protein</fullName>
    </submittedName>
</protein>
<accession>A0A656QKR5</accession>
<dbReference type="AlphaFoldDB" id="A0A656QKR5"/>
<sequence length="74" mass="7888">MMVPLMMTAAVLVVRIGEVGPTAARCMGAKPAMPVAAGRIALASVHRTSECGGIFPLYFFESPLQTGIKRPREE</sequence>
<comment type="caution">
    <text evidence="1">The sequence shown here is derived from an EMBL/GenBank/DDBJ whole genome shotgun (WGS) entry which is preliminary data.</text>
</comment>
<dbReference type="Proteomes" id="UP000027451">
    <property type="component" value="Unassembled WGS sequence"/>
</dbReference>
<gene>
    <name evidence="1" type="ORF">BG60_34325</name>
</gene>
<keyword evidence="2" id="KW-1185">Reference proteome</keyword>